<dbReference type="Pfam" id="PF05709">
    <property type="entry name" value="Sipho_tail"/>
    <property type="match status" value="1"/>
</dbReference>
<dbReference type="InterPro" id="IPR008841">
    <property type="entry name" value="Siphovirus-type_tail_N"/>
</dbReference>
<keyword evidence="4" id="KW-1185">Reference proteome</keyword>
<evidence type="ECO:0000313" key="3">
    <source>
        <dbReference type="EMBL" id="MBS4198621.1"/>
    </source>
</evidence>
<dbReference type="EMBL" id="JAGYPJ010000001">
    <property type="protein sequence ID" value="MBS4198621.1"/>
    <property type="molecule type" value="Genomic_DNA"/>
</dbReference>
<dbReference type="InterPro" id="IPR054738">
    <property type="entry name" value="Siphovirus-type_tail_C"/>
</dbReference>
<organism evidence="3 4">
    <name type="scientific">Lederbergia citrisecunda</name>
    <dbReference type="NCBI Taxonomy" id="2833583"/>
    <lineage>
        <taxon>Bacteria</taxon>
        <taxon>Bacillati</taxon>
        <taxon>Bacillota</taxon>
        <taxon>Bacilli</taxon>
        <taxon>Bacillales</taxon>
        <taxon>Bacillaceae</taxon>
        <taxon>Lederbergia</taxon>
    </lineage>
</organism>
<evidence type="ECO:0000259" key="1">
    <source>
        <dbReference type="Pfam" id="PF05709"/>
    </source>
</evidence>
<dbReference type="Gene3D" id="2.60.120.860">
    <property type="match status" value="1"/>
</dbReference>
<reference evidence="3 4" key="1">
    <citation type="submission" date="2021-05" db="EMBL/GenBank/DDBJ databases">
        <title>Novel Bacillus species.</title>
        <authorList>
            <person name="Liu G."/>
        </authorList>
    </citation>
    <scope>NUCLEOTIDE SEQUENCE [LARGE SCALE GENOMIC DNA]</scope>
    <source>
        <strain evidence="3 4">FJAT-49732</strain>
    </source>
</reference>
<dbReference type="RefSeq" id="WP_213109363.1">
    <property type="nucleotide sequence ID" value="NZ_JAGYPJ010000001.1"/>
</dbReference>
<dbReference type="Proteomes" id="UP000682713">
    <property type="component" value="Unassembled WGS sequence"/>
</dbReference>
<dbReference type="NCBIfam" id="TIGR01633">
    <property type="entry name" value="phi3626_gp14_N"/>
    <property type="match status" value="1"/>
</dbReference>
<proteinExistence type="predicted"/>
<name>A0A942YLS7_9BACI</name>
<sequence>MIFNGVEKSYLTVLRGKKRPPITKIEHEYRQKTKTGARIKKTRLEVLEIDVPVLVIPPKGMTLEQVKEDLSGWLFHKDDKQLKFKDNPQRFYNARLQDIDLEDKQGYADGNIIFVCQDPFRQSLPKSLNLTTTNQTFTIGGQTETPWTSRTRFTVPQSSFTLENNKGGKIILSYNFIAGDVLEIDYDKRDVKLNGKDLAVAIGLSTVWFELPVGQIQLKASHATELMYSERYY</sequence>
<evidence type="ECO:0000313" key="4">
    <source>
        <dbReference type="Proteomes" id="UP000682713"/>
    </source>
</evidence>
<evidence type="ECO:0000259" key="2">
    <source>
        <dbReference type="Pfam" id="PF22768"/>
    </source>
</evidence>
<comment type="caution">
    <text evidence="3">The sequence shown here is derived from an EMBL/GenBank/DDBJ whole genome shotgun (WGS) entry which is preliminary data.</text>
</comment>
<dbReference type="InterPro" id="IPR006520">
    <property type="entry name" value="Dit_BPSPP_N"/>
</dbReference>
<feature type="domain" description="Siphovirus-type tail component RIFT-related" evidence="1">
    <location>
        <begin position="11"/>
        <end position="116"/>
    </location>
</feature>
<protein>
    <submittedName>
        <fullName evidence="3">Phage tail family protein</fullName>
    </submittedName>
</protein>
<dbReference type="Gene3D" id="2.40.30.200">
    <property type="match status" value="1"/>
</dbReference>
<dbReference type="AlphaFoldDB" id="A0A942YLS7"/>
<dbReference type="Pfam" id="PF22768">
    <property type="entry name" value="SPP1_Dit"/>
    <property type="match status" value="1"/>
</dbReference>
<feature type="domain" description="Siphovirus-type tail component C-terminal" evidence="2">
    <location>
        <begin position="140"/>
        <end position="232"/>
    </location>
</feature>
<accession>A0A942YLS7</accession>
<gene>
    <name evidence="3" type="ORF">KHA93_03025</name>
</gene>